<dbReference type="OrthoDB" id="5410365at2759"/>
<dbReference type="EMBL" id="JAFJYH010000276">
    <property type="protein sequence ID" value="KAG4414210.1"/>
    <property type="molecule type" value="Genomic_DNA"/>
</dbReference>
<proteinExistence type="predicted"/>
<sequence length="312" mass="34434">MAQPSFFLLDQPIPATEIKSFLCRVVVSPTSPLSQFAPFSLPGTPSHNTDEIIPSILPEPSLSTSIKAFRKAARERGGSVKLSNLVSFNVSRSEERSSTLESESIKRYVLPNPEYYFQELMGNDHYSRDVRTLLGKVWPRHAYLVTGFLTTIKSAWKIDASRNSDAALQFTVPVCSVLPAAVSGALDIDSGLRGASSSQQSDERAVAEEEIFAVSYSVARLSYKPTATKTLFTSTPTIGPPRRAKAHHLAFGRDDGEKAEEEIDWDSDDAMEQFQAGSIKVNQAIDTDVIISGIETDKTFLDFRERECVVFE</sequence>
<comment type="caution">
    <text evidence="1">The sequence shown here is derived from an EMBL/GenBank/DDBJ whole genome shotgun (WGS) entry which is preliminary data.</text>
</comment>
<gene>
    <name evidence="1" type="ORF">IFR04_012657</name>
</gene>
<organism evidence="1 2">
    <name type="scientific">Cadophora malorum</name>
    <dbReference type="NCBI Taxonomy" id="108018"/>
    <lineage>
        <taxon>Eukaryota</taxon>
        <taxon>Fungi</taxon>
        <taxon>Dikarya</taxon>
        <taxon>Ascomycota</taxon>
        <taxon>Pezizomycotina</taxon>
        <taxon>Leotiomycetes</taxon>
        <taxon>Helotiales</taxon>
        <taxon>Ploettnerulaceae</taxon>
        <taxon>Cadophora</taxon>
    </lineage>
</organism>
<keyword evidence="2" id="KW-1185">Reference proteome</keyword>
<accession>A0A8H7T3U7</accession>
<dbReference type="AlphaFoldDB" id="A0A8H7T3U7"/>
<evidence type="ECO:0000313" key="2">
    <source>
        <dbReference type="Proteomes" id="UP000664132"/>
    </source>
</evidence>
<protein>
    <submittedName>
        <fullName evidence="1">Uncharacterized protein</fullName>
    </submittedName>
</protein>
<evidence type="ECO:0000313" key="1">
    <source>
        <dbReference type="EMBL" id="KAG4414210.1"/>
    </source>
</evidence>
<reference evidence="1" key="1">
    <citation type="submission" date="2021-02" db="EMBL/GenBank/DDBJ databases">
        <title>Genome sequence Cadophora malorum strain M34.</title>
        <authorList>
            <person name="Stefanovic E."/>
            <person name="Vu D."/>
            <person name="Scully C."/>
            <person name="Dijksterhuis J."/>
            <person name="Roader J."/>
            <person name="Houbraken J."/>
        </authorList>
    </citation>
    <scope>NUCLEOTIDE SEQUENCE</scope>
    <source>
        <strain evidence="1">M34</strain>
    </source>
</reference>
<dbReference type="Proteomes" id="UP000664132">
    <property type="component" value="Unassembled WGS sequence"/>
</dbReference>
<name>A0A8H7T3U7_9HELO</name>